<dbReference type="SMART" id="SM00382">
    <property type="entry name" value="AAA"/>
    <property type="match status" value="1"/>
</dbReference>
<dbReference type="GO" id="GO:0016887">
    <property type="term" value="F:ATP hydrolysis activity"/>
    <property type="evidence" value="ECO:0007669"/>
    <property type="project" value="InterPro"/>
</dbReference>
<dbReference type="EMBL" id="CP133772">
    <property type="protein sequence ID" value="WYY00119.1"/>
    <property type="molecule type" value="Genomic_DNA"/>
</dbReference>
<keyword evidence="2" id="KW-0547">Nucleotide-binding</keyword>
<proteinExistence type="predicted"/>
<dbReference type="GO" id="GO:0005524">
    <property type="term" value="F:ATP binding"/>
    <property type="evidence" value="ECO:0007669"/>
    <property type="project" value="UniProtKB-KW"/>
</dbReference>
<dbReference type="CDD" id="cd03230">
    <property type="entry name" value="ABC_DR_subfamily_A"/>
    <property type="match status" value="1"/>
</dbReference>
<dbReference type="InterPro" id="IPR050763">
    <property type="entry name" value="ABC_transporter_ATP-binding"/>
</dbReference>
<keyword evidence="6" id="KW-1185">Reference proteome</keyword>
<dbReference type="PANTHER" id="PTHR42711">
    <property type="entry name" value="ABC TRANSPORTER ATP-BINDING PROTEIN"/>
    <property type="match status" value="1"/>
</dbReference>
<dbReference type="GeneID" id="95967405"/>
<dbReference type="InterPro" id="IPR003593">
    <property type="entry name" value="AAA+_ATPase"/>
</dbReference>
<dbReference type="KEGG" id="omr:OXIME_000674"/>
<keyword evidence="3 5" id="KW-0067">ATP-binding</keyword>
<dbReference type="Gene3D" id="3.40.50.300">
    <property type="entry name" value="P-loop containing nucleotide triphosphate hydrolases"/>
    <property type="match status" value="1"/>
</dbReference>
<evidence type="ECO:0000313" key="6">
    <source>
        <dbReference type="Proteomes" id="UP001451606"/>
    </source>
</evidence>
<dbReference type="PROSITE" id="PS50893">
    <property type="entry name" value="ABC_TRANSPORTER_2"/>
    <property type="match status" value="1"/>
</dbReference>
<dbReference type="Proteomes" id="UP001451606">
    <property type="component" value="Chromosome"/>
</dbReference>
<dbReference type="Pfam" id="PF00005">
    <property type="entry name" value="ABC_tran"/>
    <property type="match status" value="1"/>
</dbReference>
<feature type="domain" description="ABC transporter" evidence="4">
    <location>
        <begin position="11"/>
        <end position="234"/>
    </location>
</feature>
<evidence type="ECO:0000256" key="2">
    <source>
        <dbReference type="ARBA" id="ARBA00022741"/>
    </source>
</evidence>
<organism evidence="5 6">
    <name type="scientific">Oxyplasma meridianum</name>
    <dbReference type="NCBI Taxonomy" id="3073602"/>
    <lineage>
        <taxon>Archaea</taxon>
        <taxon>Methanobacteriati</taxon>
        <taxon>Thermoplasmatota</taxon>
        <taxon>Thermoplasmata</taxon>
        <taxon>Thermoplasmatales</taxon>
        <taxon>Thermoplasmataceae</taxon>
        <taxon>Oxyplasma</taxon>
    </lineage>
</organism>
<keyword evidence="1" id="KW-0813">Transport</keyword>
<evidence type="ECO:0000259" key="4">
    <source>
        <dbReference type="PROSITE" id="PS50893"/>
    </source>
</evidence>
<sequence>MYDYGESGICIEMKEVTKKYDSISALNGIDMEIPCGARYSLIGPNGAGKSTTLKILVGLLKPDSGKVTVGGFDPVTNQAKGIIGYLPEDAYPYINLTLKENLEYIGAIRGVEDPKSRAMDLIEKLDLLPYRYTKVSQLSRGNRQKLSVALAIVHHPKVILLDEPLNYLDIPTQASVIKMLDDLKATYLVSTHIMEIAEKLSRNVIIIGHGRVTWNGTMDHLRKMAENGERIEEVVARLMKDVA</sequence>
<dbReference type="AlphaFoldDB" id="A0AAX4NFR6"/>
<protein>
    <submittedName>
        <fullName evidence="5">ABC transporter ATP-binding protein</fullName>
    </submittedName>
</protein>
<dbReference type="RefSeq" id="WP_393972072.1">
    <property type="nucleotide sequence ID" value="NZ_CP133772.1"/>
</dbReference>
<dbReference type="SUPFAM" id="SSF52540">
    <property type="entry name" value="P-loop containing nucleoside triphosphate hydrolases"/>
    <property type="match status" value="1"/>
</dbReference>
<name>A0AAX4NFR6_9ARCH</name>
<evidence type="ECO:0000313" key="5">
    <source>
        <dbReference type="EMBL" id="WYY00119.1"/>
    </source>
</evidence>
<gene>
    <name evidence="5" type="ORF">OXIME_000674</name>
</gene>
<dbReference type="InterPro" id="IPR003439">
    <property type="entry name" value="ABC_transporter-like_ATP-bd"/>
</dbReference>
<dbReference type="InterPro" id="IPR027417">
    <property type="entry name" value="P-loop_NTPase"/>
</dbReference>
<evidence type="ECO:0000256" key="3">
    <source>
        <dbReference type="ARBA" id="ARBA00022840"/>
    </source>
</evidence>
<accession>A0AAX4NFR6</accession>
<evidence type="ECO:0000256" key="1">
    <source>
        <dbReference type="ARBA" id="ARBA00022448"/>
    </source>
</evidence>
<dbReference type="PANTHER" id="PTHR42711:SF16">
    <property type="entry name" value="ABC TRANSPORTER ATP-BINDING PROTEIN"/>
    <property type="match status" value="1"/>
</dbReference>
<reference evidence="5 6" key="1">
    <citation type="submission" date="2023-09" db="EMBL/GenBank/DDBJ databases">
        <authorList>
            <person name="Golyshina O.V."/>
            <person name="Lunev E.A."/>
            <person name="Bargiela R."/>
            <person name="Gaines M.C."/>
            <person name="Daum B."/>
            <person name="Bale N.J."/>
            <person name="Koenen M."/>
            <person name="Sinninghe Damst J.S."/>
            <person name="Yakimov M."/>
            <person name="Golyshin P.N."/>
        </authorList>
    </citation>
    <scope>NUCLEOTIDE SEQUENCE [LARGE SCALE GENOMIC DNA]</scope>
    <source>
        <strain evidence="5 6">M1</strain>
    </source>
</reference>